<dbReference type="EMBL" id="SDMP01000003">
    <property type="protein sequence ID" value="RYR65458.1"/>
    <property type="molecule type" value="Genomic_DNA"/>
</dbReference>
<feature type="transmembrane region" description="Helical" evidence="2">
    <location>
        <begin position="21"/>
        <end position="42"/>
    </location>
</feature>
<dbReference type="AlphaFoldDB" id="A0A445DQL4"/>
<protein>
    <recommendedName>
        <fullName evidence="3">Aminotransferase-like plant mobile domain-containing protein</fullName>
    </recommendedName>
</protein>
<evidence type="ECO:0000256" key="1">
    <source>
        <dbReference type="SAM" id="MobiDB-lite"/>
    </source>
</evidence>
<evidence type="ECO:0000313" key="5">
    <source>
        <dbReference type="Proteomes" id="UP000289738"/>
    </source>
</evidence>
<dbReference type="InterPro" id="IPR019557">
    <property type="entry name" value="AminoTfrase-like_pln_mobile"/>
</dbReference>
<keyword evidence="2" id="KW-0812">Transmembrane</keyword>
<sequence>MRTLLCFNKYTGNYPQRYVKCHIMLLFATILFGDKLGAAVYWKFLPLLRNFAGIIQFNWGSACLAHLYRSLCRATRVDCKEMDGPLTLLLTWAWIHLPFLAPISGNPQLTEKLSHGKWRNWDHRGGSVKCSRLREREQRSRSRGDSPNADAEPANSENRDAKKLPKILGLYGRI</sequence>
<organism evidence="4 5">
    <name type="scientific">Arachis hypogaea</name>
    <name type="common">Peanut</name>
    <dbReference type="NCBI Taxonomy" id="3818"/>
    <lineage>
        <taxon>Eukaryota</taxon>
        <taxon>Viridiplantae</taxon>
        <taxon>Streptophyta</taxon>
        <taxon>Embryophyta</taxon>
        <taxon>Tracheophyta</taxon>
        <taxon>Spermatophyta</taxon>
        <taxon>Magnoliopsida</taxon>
        <taxon>eudicotyledons</taxon>
        <taxon>Gunneridae</taxon>
        <taxon>Pentapetalae</taxon>
        <taxon>rosids</taxon>
        <taxon>fabids</taxon>
        <taxon>Fabales</taxon>
        <taxon>Fabaceae</taxon>
        <taxon>Papilionoideae</taxon>
        <taxon>50 kb inversion clade</taxon>
        <taxon>dalbergioids sensu lato</taxon>
        <taxon>Dalbergieae</taxon>
        <taxon>Pterocarpus clade</taxon>
        <taxon>Arachis</taxon>
    </lineage>
</organism>
<dbReference type="PANTHER" id="PTHR46033:SF8">
    <property type="entry name" value="PROTEIN MAINTENANCE OF MERISTEMS-LIKE"/>
    <property type="match status" value="1"/>
</dbReference>
<evidence type="ECO:0000256" key="2">
    <source>
        <dbReference type="SAM" id="Phobius"/>
    </source>
</evidence>
<dbReference type="GO" id="GO:0010073">
    <property type="term" value="P:meristem maintenance"/>
    <property type="evidence" value="ECO:0007669"/>
    <property type="project" value="InterPro"/>
</dbReference>
<dbReference type="Proteomes" id="UP000289738">
    <property type="component" value="Chromosome A03"/>
</dbReference>
<feature type="compositionally biased region" description="Basic and acidic residues" evidence="1">
    <location>
        <begin position="132"/>
        <end position="144"/>
    </location>
</feature>
<reference evidence="4 5" key="1">
    <citation type="submission" date="2019-01" db="EMBL/GenBank/DDBJ databases">
        <title>Sequencing of cultivated peanut Arachis hypogaea provides insights into genome evolution and oil improvement.</title>
        <authorList>
            <person name="Chen X."/>
        </authorList>
    </citation>
    <scope>NUCLEOTIDE SEQUENCE [LARGE SCALE GENOMIC DNA]</scope>
    <source>
        <strain evidence="5">cv. Fuhuasheng</strain>
        <tissue evidence="4">Leaves</tissue>
    </source>
</reference>
<dbReference type="Pfam" id="PF10536">
    <property type="entry name" value="PMD"/>
    <property type="match status" value="1"/>
</dbReference>
<dbReference type="PANTHER" id="PTHR46033">
    <property type="entry name" value="PROTEIN MAIN-LIKE 2"/>
    <property type="match status" value="1"/>
</dbReference>
<feature type="region of interest" description="Disordered" evidence="1">
    <location>
        <begin position="132"/>
        <end position="163"/>
    </location>
</feature>
<evidence type="ECO:0000259" key="3">
    <source>
        <dbReference type="Pfam" id="PF10536"/>
    </source>
</evidence>
<keyword evidence="2" id="KW-0472">Membrane</keyword>
<gene>
    <name evidence="4" type="ORF">Ahy_A03g011395</name>
</gene>
<keyword evidence="5" id="KW-1185">Reference proteome</keyword>
<dbReference type="InterPro" id="IPR044824">
    <property type="entry name" value="MAIN-like"/>
</dbReference>
<comment type="caution">
    <text evidence="4">The sequence shown here is derived from an EMBL/GenBank/DDBJ whole genome shotgun (WGS) entry which is preliminary data.</text>
</comment>
<evidence type="ECO:0000313" key="4">
    <source>
        <dbReference type="EMBL" id="RYR65458.1"/>
    </source>
</evidence>
<name>A0A445DQL4_ARAHY</name>
<feature type="domain" description="Aminotransferase-like plant mobile" evidence="3">
    <location>
        <begin position="19"/>
        <end position="120"/>
    </location>
</feature>
<keyword evidence="2" id="KW-1133">Transmembrane helix</keyword>
<proteinExistence type="predicted"/>
<accession>A0A445DQL4</accession>